<dbReference type="STRING" id="10195.A0A3M7SMN1"/>
<keyword evidence="6" id="KW-1185">Reference proteome</keyword>
<dbReference type="AlphaFoldDB" id="A0A3M7SMN1"/>
<dbReference type="PROSITE" id="PS00018">
    <property type="entry name" value="EF_HAND_1"/>
    <property type="match status" value="1"/>
</dbReference>
<feature type="domain" description="EF-hand" evidence="4">
    <location>
        <begin position="63"/>
        <end position="98"/>
    </location>
</feature>
<dbReference type="GO" id="GO:0005509">
    <property type="term" value="F:calcium ion binding"/>
    <property type="evidence" value="ECO:0007669"/>
    <property type="project" value="InterPro"/>
</dbReference>
<evidence type="ECO:0000256" key="1">
    <source>
        <dbReference type="ARBA" id="ARBA00022723"/>
    </source>
</evidence>
<dbReference type="InterPro" id="IPR018247">
    <property type="entry name" value="EF_Hand_1_Ca_BS"/>
</dbReference>
<dbReference type="PROSITE" id="PS50222">
    <property type="entry name" value="EF_HAND_2"/>
    <property type="match status" value="2"/>
</dbReference>
<evidence type="ECO:0000256" key="3">
    <source>
        <dbReference type="ARBA" id="ARBA00022837"/>
    </source>
</evidence>
<feature type="domain" description="EF-hand" evidence="4">
    <location>
        <begin position="106"/>
        <end position="133"/>
    </location>
</feature>
<name>A0A3M7SMN1_BRAPC</name>
<dbReference type="InterPro" id="IPR002048">
    <property type="entry name" value="EF_hand_dom"/>
</dbReference>
<proteinExistence type="predicted"/>
<keyword evidence="1" id="KW-0479">Metal-binding</keyword>
<dbReference type="Gene3D" id="1.10.238.10">
    <property type="entry name" value="EF-hand"/>
    <property type="match status" value="1"/>
</dbReference>
<evidence type="ECO:0000313" key="5">
    <source>
        <dbReference type="EMBL" id="RNA36962.1"/>
    </source>
</evidence>
<protein>
    <submittedName>
        <fullName evidence="5">Neuronal calcium sensor 2</fullName>
    </submittedName>
</protein>
<keyword evidence="3" id="KW-0106">Calcium</keyword>
<evidence type="ECO:0000256" key="2">
    <source>
        <dbReference type="ARBA" id="ARBA00022737"/>
    </source>
</evidence>
<dbReference type="OrthoDB" id="26525at2759"/>
<keyword evidence="2" id="KW-0677">Repeat</keyword>
<reference evidence="5 6" key="1">
    <citation type="journal article" date="2018" name="Sci. Rep.">
        <title>Genomic signatures of local adaptation to the degree of environmental predictability in rotifers.</title>
        <authorList>
            <person name="Franch-Gras L."/>
            <person name="Hahn C."/>
            <person name="Garcia-Roger E.M."/>
            <person name="Carmona M.J."/>
            <person name="Serra M."/>
            <person name="Gomez A."/>
        </authorList>
    </citation>
    <scope>NUCLEOTIDE SEQUENCE [LARGE SCALE GENOMIC DNA]</scope>
    <source>
        <strain evidence="5">HYR1</strain>
    </source>
</reference>
<dbReference type="Proteomes" id="UP000276133">
    <property type="component" value="Unassembled WGS sequence"/>
</dbReference>
<organism evidence="5 6">
    <name type="scientific">Brachionus plicatilis</name>
    <name type="common">Marine rotifer</name>
    <name type="synonym">Brachionus muelleri</name>
    <dbReference type="NCBI Taxonomy" id="10195"/>
    <lineage>
        <taxon>Eukaryota</taxon>
        <taxon>Metazoa</taxon>
        <taxon>Spiralia</taxon>
        <taxon>Gnathifera</taxon>
        <taxon>Rotifera</taxon>
        <taxon>Eurotatoria</taxon>
        <taxon>Monogononta</taxon>
        <taxon>Pseudotrocha</taxon>
        <taxon>Ploima</taxon>
        <taxon>Brachionidae</taxon>
        <taxon>Brachionus</taxon>
    </lineage>
</organism>
<comment type="caution">
    <text evidence="5">The sequence shown here is derived from an EMBL/GenBank/DDBJ whole genome shotgun (WGS) entry which is preliminary data.</text>
</comment>
<dbReference type="EMBL" id="REGN01001110">
    <property type="protein sequence ID" value="RNA36962.1"/>
    <property type="molecule type" value="Genomic_DNA"/>
</dbReference>
<dbReference type="PRINTS" id="PR00450">
    <property type="entry name" value="RECOVERIN"/>
</dbReference>
<dbReference type="InterPro" id="IPR011992">
    <property type="entry name" value="EF-hand-dom_pair"/>
</dbReference>
<dbReference type="EMBL" id="REGN01001110">
    <property type="protein sequence ID" value="RNA36963.1"/>
    <property type="molecule type" value="Genomic_DNA"/>
</dbReference>
<dbReference type="InterPro" id="IPR028846">
    <property type="entry name" value="Recoverin"/>
</dbReference>
<evidence type="ECO:0000313" key="6">
    <source>
        <dbReference type="Proteomes" id="UP000276133"/>
    </source>
</evidence>
<sequence length="187" mass="21356">MGCKGSKSKTISHKNIDFLLNNTKFSREKIDELYQGFIEECPNGKLGKKFLEEKYCELYPNGSPVKFCHYLFKALDEKNKGFLTFTQFIMALSDLEGDLNTQYKLLFRVYDVNGNKIVDLKEMTQIIKAVDELRGASNKNEQPAESKATIIFNLFNKPIDKAKDQGLNEEEFIRACSDSSIGMILKP</sequence>
<dbReference type="SUPFAM" id="SSF47473">
    <property type="entry name" value="EF-hand"/>
    <property type="match status" value="1"/>
</dbReference>
<evidence type="ECO:0000259" key="4">
    <source>
        <dbReference type="PROSITE" id="PS50222"/>
    </source>
</evidence>
<dbReference type="PANTHER" id="PTHR23055:SF69">
    <property type="entry name" value="NEURONAL CALCIUM SENSOR 2"/>
    <property type="match status" value="1"/>
</dbReference>
<accession>A0A3M7SMN1</accession>
<dbReference type="PANTHER" id="PTHR23055">
    <property type="entry name" value="CALCIUM BINDING PROTEINS"/>
    <property type="match status" value="1"/>
</dbReference>
<gene>
    <name evidence="5" type="ORF">BpHYR1_054106</name>
</gene>